<dbReference type="PANTHER" id="PTHR47926:SF424">
    <property type="entry name" value="PENTACOTRIPEPTIDE-REPEAT REGION OF PRORP DOMAIN-CONTAINING PROTEIN"/>
    <property type="match status" value="1"/>
</dbReference>
<reference evidence="3 4" key="1">
    <citation type="journal article" date="2024" name="Plant J.">
        <title>Genome sequences and population genomics reveal climatic adaptation and genomic divergence between two closely related sweetgum species.</title>
        <authorList>
            <person name="Xu W.Q."/>
            <person name="Ren C.Q."/>
            <person name="Zhang X.Y."/>
            <person name="Comes H.P."/>
            <person name="Liu X.H."/>
            <person name="Li Y.G."/>
            <person name="Kettle C.J."/>
            <person name="Jalonen R."/>
            <person name="Gaisberger H."/>
            <person name="Ma Y.Z."/>
            <person name="Qiu Y.X."/>
        </authorList>
    </citation>
    <scope>NUCLEOTIDE SEQUENCE [LARGE SCALE GENOMIC DNA]</scope>
    <source>
        <strain evidence="3">Hangzhou</strain>
    </source>
</reference>
<keyword evidence="1" id="KW-0677">Repeat</keyword>
<dbReference type="InterPro" id="IPR046848">
    <property type="entry name" value="E_motif"/>
</dbReference>
<dbReference type="PANTHER" id="PTHR47926">
    <property type="entry name" value="PENTATRICOPEPTIDE REPEAT-CONTAINING PROTEIN"/>
    <property type="match status" value="1"/>
</dbReference>
<dbReference type="GO" id="GO:0009451">
    <property type="term" value="P:RNA modification"/>
    <property type="evidence" value="ECO:0007669"/>
    <property type="project" value="InterPro"/>
</dbReference>
<evidence type="ECO:0000313" key="3">
    <source>
        <dbReference type="EMBL" id="KAK9276841.1"/>
    </source>
</evidence>
<protein>
    <recommendedName>
        <fullName evidence="5">Pentatricopeptide repeat-containing protein</fullName>
    </recommendedName>
</protein>
<dbReference type="FunFam" id="1.25.40.10:FF:000090">
    <property type="entry name" value="Pentatricopeptide repeat-containing protein, chloroplastic"/>
    <property type="match status" value="1"/>
</dbReference>
<dbReference type="InterPro" id="IPR011990">
    <property type="entry name" value="TPR-like_helical_dom_sf"/>
</dbReference>
<dbReference type="Pfam" id="PF13041">
    <property type="entry name" value="PPR_2"/>
    <property type="match status" value="2"/>
</dbReference>
<comment type="caution">
    <text evidence="3">The sequence shown here is derived from an EMBL/GenBank/DDBJ whole genome shotgun (WGS) entry which is preliminary data.</text>
</comment>
<dbReference type="Pfam" id="PF01535">
    <property type="entry name" value="PPR"/>
    <property type="match status" value="3"/>
</dbReference>
<accession>A0AAP0RIC5</accession>
<organism evidence="3 4">
    <name type="scientific">Liquidambar formosana</name>
    <name type="common">Formosan gum</name>
    <dbReference type="NCBI Taxonomy" id="63359"/>
    <lineage>
        <taxon>Eukaryota</taxon>
        <taxon>Viridiplantae</taxon>
        <taxon>Streptophyta</taxon>
        <taxon>Embryophyta</taxon>
        <taxon>Tracheophyta</taxon>
        <taxon>Spermatophyta</taxon>
        <taxon>Magnoliopsida</taxon>
        <taxon>eudicotyledons</taxon>
        <taxon>Gunneridae</taxon>
        <taxon>Pentapetalae</taxon>
        <taxon>Saxifragales</taxon>
        <taxon>Altingiaceae</taxon>
        <taxon>Liquidambar</taxon>
    </lineage>
</organism>
<evidence type="ECO:0000256" key="1">
    <source>
        <dbReference type="ARBA" id="ARBA00022737"/>
    </source>
</evidence>
<gene>
    <name evidence="3" type="ORF">L1049_006378</name>
</gene>
<feature type="repeat" description="PPR" evidence="2">
    <location>
        <begin position="31"/>
        <end position="65"/>
    </location>
</feature>
<dbReference type="Proteomes" id="UP001415857">
    <property type="component" value="Unassembled WGS sequence"/>
</dbReference>
<dbReference type="NCBIfam" id="TIGR00756">
    <property type="entry name" value="PPR"/>
    <property type="match status" value="4"/>
</dbReference>
<feature type="repeat" description="PPR" evidence="2">
    <location>
        <begin position="169"/>
        <end position="203"/>
    </location>
</feature>
<sequence>MVGTALVDMYSKCGCWRWAYDVFKELGGSRNLITWNSMIAGMMSNAQSETAIELFEQLESEGLEPDSATWNSMISGFSQLEKGVEAFKFFNRMQLAGIVPSLKSVTSLLPSCSALSALLCGKEIHGHAIRTDISNDEFMATSLIDMYMKCGHSSWAQRIFNQFEIKPDDPAVWNAMISGYGRNGENESAFKIFNQMLEERVQPNSATFISILSVCSHAGWVDKGWKVFRMMNNDCGLNPTPQHFSCMVDLLGRSGWLEEARELIQEIPQPSASVFASLLGACRHHLNSELGEEMAKKLSEMEPENPAPLVILSNIYAEQGRWKDVERVRELINDRGLIKLPGYSLIGVK</sequence>
<dbReference type="FunFam" id="1.25.40.10:FF:001175">
    <property type="entry name" value="Pentatricopeptide repeat-containing protein At1g19720"/>
    <property type="match status" value="1"/>
</dbReference>
<name>A0AAP0RIC5_LIQFO</name>
<dbReference type="EMBL" id="JBBPBK010000010">
    <property type="protein sequence ID" value="KAK9276841.1"/>
    <property type="molecule type" value="Genomic_DNA"/>
</dbReference>
<feature type="repeat" description="PPR" evidence="2">
    <location>
        <begin position="66"/>
        <end position="100"/>
    </location>
</feature>
<evidence type="ECO:0008006" key="5">
    <source>
        <dbReference type="Google" id="ProtNLM"/>
    </source>
</evidence>
<dbReference type="Gene3D" id="1.25.40.10">
    <property type="entry name" value="Tetratricopeptide repeat domain"/>
    <property type="match status" value="2"/>
</dbReference>
<dbReference type="InterPro" id="IPR002885">
    <property type="entry name" value="PPR_rpt"/>
</dbReference>
<proteinExistence type="predicted"/>
<dbReference type="SUPFAM" id="SSF48452">
    <property type="entry name" value="TPR-like"/>
    <property type="match status" value="1"/>
</dbReference>
<dbReference type="AlphaFoldDB" id="A0AAP0RIC5"/>
<dbReference type="InterPro" id="IPR046960">
    <property type="entry name" value="PPR_At4g14850-like_plant"/>
</dbReference>
<evidence type="ECO:0000313" key="4">
    <source>
        <dbReference type="Proteomes" id="UP001415857"/>
    </source>
</evidence>
<dbReference type="PROSITE" id="PS51375">
    <property type="entry name" value="PPR"/>
    <property type="match status" value="3"/>
</dbReference>
<evidence type="ECO:0000256" key="2">
    <source>
        <dbReference type="PROSITE-ProRule" id="PRU00708"/>
    </source>
</evidence>
<dbReference type="Pfam" id="PF20431">
    <property type="entry name" value="E_motif"/>
    <property type="match status" value="1"/>
</dbReference>
<dbReference type="GO" id="GO:0003723">
    <property type="term" value="F:RNA binding"/>
    <property type="evidence" value="ECO:0007669"/>
    <property type="project" value="InterPro"/>
</dbReference>
<keyword evidence="4" id="KW-1185">Reference proteome</keyword>